<dbReference type="AlphaFoldDB" id="A0AAE1QWE1"/>
<gene>
    <name evidence="1" type="ORF">RND71_039750</name>
</gene>
<sequence length="127" mass="14323">MPAAISVQIHGNQFMPTGGFETLADLMLVLSDVIFGKRAERRHLNSVMVCPERTHVGPVSDSRNIQRLEYQELEQGPRICSKKSSSNVFYGKDLAYKAAEFRPTRKLNMQEGVRAININSYHEVADN</sequence>
<proteinExistence type="predicted"/>
<keyword evidence="2" id="KW-1185">Reference proteome</keyword>
<comment type="caution">
    <text evidence="1">The sequence shown here is derived from an EMBL/GenBank/DDBJ whole genome shotgun (WGS) entry which is preliminary data.</text>
</comment>
<protein>
    <submittedName>
        <fullName evidence="1">Uncharacterized protein</fullName>
    </submittedName>
</protein>
<organism evidence="1 2">
    <name type="scientific">Anisodus tanguticus</name>
    <dbReference type="NCBI Taxonomy" id="243964"/>
    <lineage>
        <taxon>Eukaryota</taxon>
        <taxon>Viridiplantae</taxon>
        <taxon>Streptophyta</taxon>
        <taxon>Embryophyta</taxon>
        <taxon>Tracheophyta</taxon>
        <taxon>Spermatophyta</taxon>
        <taxon>Magnoliopsida</taxon>
        <taxon>eudicotyledons</taxon>
        <taxon>Gunneridae</taxon>
        <taxon>Pentapetalae</taxon>
        <taxon>asterids</taxon>
        <taxon>lamiids</taxon>
        <taxon>Solanales</taxon>
        <taxon>Solanaceae</taxon>
        <taxon>Solanoideae</taxon>
        <taxon>Hyoscyameae</taxon>
        <taxon>Anisodus</taxon>
    </lineage>
</organism>
<reference evidence="1" key="1">
    <citation type="submission" date="2023-12" db="EMBL/GenBank/DDBJ databases">
        <title>Genome assembly of Anisodus tanguticus.</title>
        <authorList>
            <person name="Wang Y.-J."/>
        </authorList>
    </citation>
    <scope>NUCLEOTIDE SEQUENCE</scope>
    <source>
        <strain evidence="1">KB-2021</strain>
        <tissue evidence="1">Leaf</tissue>
    </source>
</reference>
<dbReference type="Proteomes" id="UP001291623">
    <property type="component" value="Unassembled WGS sequence"/>
</dbReference>
<accession>A0AAE1QWE1</accession>
<dbReference type="EMBL" id="JAVYJV010000022">
    <property type="protein sequence ID" value="KAK4341249.1"/>
    <property type="molecule type" value="Genomic_DNA"/>
</dbReference>
<name>A0AAE1QWE1_9SOLA</name>
<evidence type="ECO:0000313" key="1">
    <source>
        <dbReference type="EMBL" id="KAK4341249.1"/>
    </source>
</evidence>
<evidence type="ECO:0000313" key="2">
    <source>
        <dbReference type="Proteomes" id="UP001291623"/>
    </source>
</evidence>